<dbReference type="OrthoDB" id="9787787at2"/>
<dbReference type="PANTHER" id="PTHR33516">
    <property type="entry name" value="LEXA REPRESSOR"/>
    <property type="match status" value="1"/>
</dbReference>
<sequence length="147" mass="16482">MLNPSKKLHFFIPKTDSNIELPYIAAGIKAGFPSPAADFEGTRISLDAFLIKNKEATFYAKASGNSMIGAGIDDGDILVIDRSLEPSNNKIAICFIDGEFTVKRIKIIDQKLFLYPENDSYKPIEVIEENEFMIWGIVTYVIKKMNL</sequence>
<evidence type="ECO:0000313" key="9">
    <source>
        <dbReference type="EMBL" id="MVO08954.1"/>
    </source>
</evidence>
<organism evidence="9 10">
    <name type="scientific">Flavobacterium profundi</name>
    <dbReference type="NCBI Taxonomy" id="1774945"/>
    <lineage>
        <taxon>Bacteria</taxon>
        <taxon>Pseudomonadati</taxon>
        <taxon>Bacteroidota</taxon>
        <taxon>Flavobacteriia</taxon>
        <taxon>Flavobacteriales</taxon>
        <taxon>Flavobacteriaceae</taxon>
        <taxon>Flavobacterium</taxon>
    </lineage>
</organism>
<keyword evidence="3 7" id="KW-0378">Hydrolase</keyword>
<evidence type="ECO:0000313" key="10">
    <source>
        <dbReference type="Proteomes" id="UP000431264"/>
    </source>
</evidence>
<dbReference type="GO" id="GO:0003887">
    <property type="term" value="F:DNA-directed DNA polymerase activity"/>
    <property type="evidence" value="ECO:0007669"/>
    <property type="project" value="UniProtKB-EC"/>
</dbReference>
<evidence type="ECO:0000256" key="4">
    <source>
        <dbReference type="ARBA" id="ARBA00022813"/>
    </source>
</evidence>
<dbReference type="InterPro" id="IPR006197">
    <property type="entry name" value="Peptidase_S24_LexA"/>
</dbReference>
<proteinExistence type="inferred from homology"/>
<keyword evidence="9" id="KW-0808">Transferase</keyword>
<dbReference type="RefSeq" id="WP_140997343.1">
    <property type="nucleotide sequence ID" value="NZ_VDCZ01000004.1"/>
</dbReference>
<dbReference type="SUPFAM" id="SSF51306">
    <property type="entry name" value="LexA/Signal peptidase"/>
    <property type="match status" value="1"/>
</dbReference>
<dbReference type="InterPro" id="IPR050077">
    <property type="entry name" value="LexA_repressor"/>
</dbReference>
<dbReference type="Proteomes" id="UP000431264">
    <property type="component" value="Unassembled WGS sequence"/>
</dbReference>
<dbReference type="GO" id="GO:0016787">
    <property type="term" value="F:hydrolase activity"/>
    <property type="evidence" value="ECO:0007669"/>
    <property type="project" value="UniProtKB-KW"/>
</dbReference>
<dbReference type="CDD" id="cd06529">
    <property type="entry name" value="S24_LexA-like"/>
    <property type="match status" value="1"/>
</dbReference>
<keyword evidence="4 7" id="KW-0068">Autocatalytic cleavage</keyword>
<dbReference type="PANTHER" id="PTHR33516:SF2">
    <property type="entry name" value="LEXA REPRESSOR-RELATED"/>
    <property type="match status" value="1"/>
</dbReference>
<dbReference type="InterPro" id="IPR015927">
    <property type="entry name" value="Peptidase_S24_S26A/B/C"/>
</dbReference>
<evidence type="ECO:0000256" key="1">
    <source>
        <dbReference type="ARBA" id="ARBA00007484"/>
    </source>
</evidence>
<keyword evidence="10" id="KW-1185">Reference proteome</keyword>
<dbReference type="GO" id="GO:0006355">
    <property type="term" value="P:regulation of DNA-templated transcription"/>
    <property type="evidence" value="ECO:0007669"/>
    <property type="project" value="InterPro"/>
</dbReference>
<evidence type="ECO:0000259" key="8">
    <source>
        <dbReference type="Pfam" id="PF00717"/>
    </source>
</evidence>
<dbReference type="EC" id="2.7.7.7" evidence="9"/>
<dbReference type="EMBL" id="WQLW01000004">
    <property type="protein sequence ID" value="MVO08954.1"/>
    <property type="molecule type" value="Genomic_DNA"/>
</dbReference>
<evidence type="ECO:0000256" key="5">
    <source>
        <dbReference type="ARBA" id="ARBA00023204"/>
    </source>
</evidence>
<gene>
    <name evidence="9" type="primary">umuD</name>
    <name evidence="9" type="ORF">GOQ30_07220</name>
</gene>
<name>A0A6I4IHB5_9FLAO</name>
<dbReference type="GO" id="GO:0003677">
    <property type="term" value="F:DNA binding"/>
    <property type="evidence" value="ECO:0007669"/>
    <property type="project" value="InterPro"/>
</dbReference>
<comment type="similarity">
    <text evidence="1 7">Belongs to the peptidase S24 family.</text>
</comment>
<protein>
    <submittedName>
        <fullName evidence="9">Translesion error-prone DNA polymerase V autoproteolytic subunit</fullName>
        <ecNumber evidence="9">2.7.7.7</ecNumber>
    </submittedName>
</protein>
<evidence type="ECO:0000256" key="6">
    <source>
        <dbReference type="ARBA" id="ARBA00023236"/>
    </source>
</evidence>
<reference evidence="10" key="1">
    <citation type="submission" date="2019-05" db="EMBL/GenBank/DDBJ databases">
        <title>Flavobacterium profundi sp. nov., isolated from a deep-sea seamount.</title>
        <authorList>
            <person name="Zhang D.-C."/>
        </authorList>
    </citation>
    <scope>NUCLEOTIDE SEQUENCE [LARGE SCALE GENOMIC DNA]</scope>
    <source>
        <strain evidence="10">TP390</strain>
    </source>
</reference>
<evidence type="ECO:0000256" key="7">
    <source>
        <dbReference type="RuleBase" id="RU003991"/>
    </source>
</evidence>
<feature type="domain" description="Peptidase S24/S26A/S26B/S26C" evidence="8">
    <location>
        <begin position="26"/>
        <end position="138"/>
    </location>
</feature>
<keyword evidence="5" id="KW-0234">DNA repair</keyword>
<keyword evidence="9" id="KW-0548">Nucleotidyltransferase</keyword>
<comment type="caution">
    <text evidence="9">The sequence shown here is derived from an EMBL/GenBank/DDBJ whole genome shotgun (WGS) entry which is preliminary data.</text>
</comment>
<dbReference type="GO" id="GO:0006281">
    <property type="term" value="P:DNA repair"/>
    <property type="evidence" value="ECO:0007669"/>
    <property type="project" value="UniProtKB-KW"/>
</dbReference>
<dbReference type="GO" id="GO:0009432">
    <property type="term" value="P:SOS response"/>
    <property type="evidence" value="ECO:0007669"/>
    <property type="project" value="UniProtKB-KW"/>
</dbReference>
<accession>A0A6I4IHB5</accession>
<dbReference type="AlphaFoldDB" id="A0A6I4IHB5"/>
<dbReference type="PRINTS" id="PR00726">
    <property type="entry name" value="LEXASERPTASE"/>
</dbReference>
<keyword evidence="6" id="KW-0742">SOS response</keyword>
<dbReference type="NCBIfam" id="NF007621">
    <property type="entry name" value="PRK10276.1"/>
    <property type="match status" value="1"/>
</dbReference>
<dbReference type="Gene3D" id="2.10.109.10">
    <property type="entry name" value="Umud Fragment, subunit A"/>
    <property type="match status" value="1"/>
</dbReference>
<dbReference type="Pfam" id="PF00717">
    <property type="entry name" value="Peptidase_S24"/>
    <property type="match status" value="1"/>
</dbReference>
<keyword evidence="2" id="KW-0227">DNA damage</keyword>
<evidence type="ECO:0000256" key="2">
    <source>
        <dbReference type="ARBA" id="ARBA00022763"/>
    </source>
</evidence>
<evidence type="ECO:0000256" key="3">
    <source>
        <dbReference type="ARBA" id="ARBA00022801"/>
    </source>
</evidence>
<dbReference type="InterPro" id="IPR036286">
    <property type="entry name" value="LexA/Signal_pep-like_sf"/>
</dbReference>
<dbReference type="InterPro" id="IPR039418">
    <property type="entry name" value="LexA-like"/>
</dbReference>